<keyword evidence="2" id="KW-1185">Reference proteome</keyword>
<accession>A0ABS4SYT1</accession>
<proteinExistence type="predicted"/>
<evidence type="ECO:0000313" key="1">
    <source>
        <dbReference type="EMBL" id="MBP2317357.1"/>
    </source>
</evidence>
<dbReference type="EMBL" id="JAGINX010000001">
    <property type="protein sequence ID" value="MBP2317357.1"/>
    <property type="molecule type" value="Genomic_DNA"/>
</dbReference>
<protein>
    <submittedName>
        <fullName evidence="1">Uncharacterized protein</fullName>
    </submittedName>
</protein>
<sequence>MFGILVHCAVCDTDFYVSECTARRQAAQYENKNRCNKHEEETV</sequence>
<reference evidence="1 2" key="1">
    <citation type="submission" date="2021-03" db="EMBL/GenBank/DDBJ databases">
        <title>Sequencing the genomes of 1000 actinobacteria strains.</title>
        <authorList>
            <person name="Klenk H.-P."/>
        </authorList>
    </citation>
    <scope>NUCLEOTIDE SEQUENCE [LARGE SCALE GENOMIC DNA]</scope>
    <source>
        <strain evidence="1 2">DSM 12544</strain>
    </source>
</reference>
<gene>
    <name evidence="1" type="ORF">JOF45_000376</name>
</gene>
<dbReference type="Proteomes" id="UP001519331">
    <property type="component" value="Unassembled WGS sequence"/>
</dbReference>
<name>A0ABS4SYT1_9MICC</name>
<comment type="caution">
    <text evidence="1">The sequence shown here is derived from an EMBL/GenBank/DDBJ whole genome shotgun (WGS) entry which is preliminary data.</text>
</comment>
<organism evidence="1 2">
    <name type="scientific">Nesterenkonia lacusekhoensis</name>
    <dbReference type="NCBI Taxonomy" id="150832"/>
    <lineage>
        <taxon>Bacteria</taxon>
        <taxon>Bacillati</taxon>
        <taxon>Actinomycetota</taxon>
        <taxon>Actinomycetes</taxon>
        <taxon>Micrococcales</taxon>
        <taxon>Micrococcaceae</taxon>
        <taxon>Nesterenkonia</taxon>
    </lineage>
</organism>
<evidence type="ECO:0000313" key="2">
    <source>
        <dbReference type="Proteomes" id="UP001519331"/>
    </source>
</evidence>